<sequence length="309" mass="34149">MTNKQNLDISFDRQAFRTEVKARLEEINAPRRAAAFAARVALATLPGLAEQTENKGFLWYWQEEDRERHLLVVCHALQLAWSLTVDHVPGLRADAKAADVVRTVAARARVAIVAIVAADAIDAAVARATRAARAAATDAAVVAVTFDHRLMDWIRAELTRLAKARNADAYLRAADPVPEHPLQAPFLAGLRGIPSFEYWADWFQDRFENKPIDREILKKSVRLPEEIRVQGPRAINRYLADLAEKEEKIKRVRAIFIGNGEAGKTSLIQALNGEAVTEGGTDMTYGIAISEWPVRARSLPPTSGTSAAR</sequence>
<evidence type="ECO:0000313" key="1">
    <source>
        <dbReference type="EMBL" id="VFK32458.1"/>
    </source>
</evidence>
<organism evidence="1">
    <name type="scientific">Candidatus Kentrum sp. MB</name>
    <dbReference type="NCBI Taxonomy" id="2138164"/>
    <lineage>
        <taxon>Bacteria</taxon>
        <taxon>Pseudomonadati</taxon>
        <taxon>Pseudomonadota</taxon>
        <taxon>Gammaproteobacteria</taxon>
        <taxon>Candidatus Kentrum</taxon>
    </lineage>
</organism>
<evidence type="ECO:0008006" key="2">
    <source>
        <dbReference type="Google" id="ProtNLM"/>
    </source>
</evidence>
<dbReference type="EMBL" id="CAADFO010000113">
    <property type="protein sequence ID" value="VFK32458.1"/>
    <property type="molecule type" value="Genomic_DNA"/>
</dbReference>
<dbReference type="AlphaFoldDB" id="A0A450XT86"/>
<reference evidence="1" key="1">
    <citation type="submission" date="2019-02" db="EMBL/GenBank/DDBJ databases">
        <authorList>
            <person name="Gruber-Vodicka R. H."/>
            <person name="Seah K. B. B."/>
        </authorList>
    </citation>
    <scope>NUCLEOTIDE SEQUENCE</scope>
    <source>
        <strain evidence="1">BECK_BZ197</strain>
    </source>
</reference>
<protein>
    <recommendedName>
        <fullName evidence="2">Ras of Complex, Roc, domain of DAPkinase</fullName>
    </recommendedName>
</protein>
<accession>A0A450XT86</accession>
<dbReference type="Gene3D" id="3.30.70.1390">
    <property type="entry name" value="ROC domain from the Parkinson's disease-associated leucine-rich repeat kinase 2"/>
    <property type="match status" value="1"/>
</dbReference>
<name>A0A450XT86_9GAMM</name>
<gene>
    <name evidence="1" type="ORF">BECKMB1821G_GA0114241_11132</name>
</gene>
<proteinExistence type="predicted"/>